<name>A0A8S5T035_9CAUD</name>
<organism evidence="1">
    <name type="scientific">Myoviridae sp. ctWb16</name>
    <dbReference type="NCBI Taxonomy" id="2827690"/>
    <lineage>
        <taxon>Viruses</taxon>
        <taxon>Duplodnaviria</taxon>
        <taxon>Heunggongvirae</taxon>
        <taxon>Uroviricota</taxon>
        <taxon>Caudoviricetes</taxon>
    </lineage>
</organism>
<reference evidence="1" key="1">
    <citation type="journal article" date="2021" name="Proc. Natl. Acad. Sci. U.S.A.">
        <title>A Catalog of Tens of Thousands of Viruses from Human Metagenomes Reveals Hidden Associations with Chronic Diseases.</title>
        <authorList>
            <person name="Tisza M.J."/>
            <person name="Buck C.B."/>
        </authorList>
    </citation>
    <scope>NUCLEOTIDE SEQUENCE</scope>
    <source>
        <strain evidence="1">CtWb16</strain>
    </source>
</reference>
<evidence type="ECO:0000313" key="1">
    <source>
        <dbReference type="EMBL" id="DAF56724.1"/>
    </source>
</evidence>
<sequence length="600" mass="71320">MRYNQILNKTINKYNNFLFNKILNEGIEDIKKYFPKLDEKSLRKLISLDPTYKGGEQLGKYGQWIIRLFYNNIKNIERKKQFNELLQQYPDRINPKTGQKFEQPKMLPAIKSEDLEKIPNSLKQYEIYKNKIKKPIDLFKTLPELDTELEKIKSLGIPTDKKVLDRYNLFEKYADKGLKKIFENADWIIAIPTKLECSVPFGEYTSWCTTSPHGKYYYYYSDKGLLYILLNKKTGEFYQFHFETQSFMDASDSRINMDTFTEKYPDIAKFLFNYQKDSVENKPSPLIQLQKTFSDLLKNPNEMNKRLFPSIHNFKIEGDTITGTIDSFDELEDVYDDNRYSISFDWIDKFIQDPYTTIDFHPSYSISEIQNMYIGTDWDNYAKKNNLNISFDDLCTLVSISDELPQNLETFLNEEFSDLGGFVDTVTSLEETGTIDEVFKQIKDSLKSNFPIFKNIEFIDDNIKIYLEMPVQFAFTYLVVDKLGLDILEKGNIPSYKEPIQQEFNFNESKYKFKDEWYMQWVKYDDDDDPWAYNEEYERNWLYVYRYSIDDGNGKFSISESNYNWYGFDESDWKIICNNSTEELKQLIGDKTLQDFISQE</sequence>
<accession>A0A8S5T035</accession>
<protein>
    <submittedName>
        <fullName evidence="1">Uncharacterized protein</fullName>
    </submittedName>
</protein>
<proteinExistence type="predicted"/>
<dbReference type="EMBL" id="BK032721">
    <property type="protein sequence ID" value="DAF56724.1"/>
    <property type="molecule type" value="Genomic_DNA"/>
</dbReference>